<dbReference type="InterPro" id="IPR012955">
    <property type="entry name" value="CASP_C"/>
</dbReference>
<feature type="domain" description="CASP C-terminal" evidence="12">
    <location>
        <begin position="640"/>
        <end position="694"/>
    </location>
</feature>
<evidence type="ECO:0000256" key="4">
    <source>
        <dbReference type="ARBA" id="ARBA00022448"/>
    </source>
</evidence>
<dbReference type="InterPro" id="IPR057476">
    <property type="entry name" value="Cux_N"/>
</dbReference>
<dbReference type="PANTHER" id="PTHR14043">
    <property type="entry name" value="CCAAT DISPLACEMENT PROTEIN-RELATED"/>
    <property type="match status" value="1"/>
</dbReference>
<protein>
    <recommendedName>
        <fullName evidence="3">Protein CASP</fullName>
    </recommendedName>
</protein>
<keyword evidence="8 10" id="KW-0175">Coiled coil</keyword>
<reference evidence="14" key="1">
    <citation type="submission" date="2020-07" db="EMBL/GenBank/DDBJ databases">
        <authorList>
            <person name="Nieuwenhuis M."/>
            <person name="Van De Peppel L.J.J."/>
        </authorList>
    </citation>
    <scope>NUCLEOTIDE SEQUENCE</scope>
    <source>
        <strain evidence="14">AP01</strain>
        <tissue evidence="14">Mycelium</tissue>
    </source>
</reference>
<evidence type="ECO:0000256" key="7">
    <source>
        <dbReference type="ARBA" id="ARBA00023034"/>
    </source>
</evidence>
<feature type="coiled-coil region" evidence="10">
    <location>
        <begin position="114"/>
        <end position="202"/>
    </location>
</feature>
<reference evidence="14" key="2">
    <citation type="submission" date="2021-10" db="EMBL/GenBank/DDBJ databases">
        <title>Phylogenomics reveals ancestral predisposition of the termite-cultivated fungus Termitomyces towards a domesticated lifestyle.</title>
        <authorList>
            <person name="Auxier B."/>
            <person name="Grum-Grzhimaylo A."/>
            <person name="Cardenas M.E."/>
            <person name="Lodge J.D."/>
            <person name="Laessoe T."/>
            <person name="Pedersen O."/>
            <person name="Smith M.E."/>
            <person name="Kuyper T.W."/>
            <person name="Franco-Molano E.A."/>
            <person name="Baroni T.J."/>
            <person name="Aanen D.K."/>
        </authorList>
    </citation>
    <scope>NUCLEOTIDE SEQUENCE</scope>
    <source>
        <strain evidence="14">AP01</strain>
        <tissue evidence="14">Mycelium</tissue>
    </source>
</reference>
<keyword evidence="5" id="KW-0812">Transmembrane</keyword>
<feature type="region of interest" description="Disordered" evidence="11">
    <location>
        <begin position="484"/>
        <end position="503"/>
    </location>
</feature>
<accession>A0A9P7KFI3</accession>
<evidence type="ECO:0000313" key="14">
    <source>
        <dbReference type="EMBL" id="KAG5648583.1"/>
    </source>
</evidence>
<evidence type="ECO:0000256" key="10">
    <source>
        <dbReference type="SAM" id="Coils"/>
    </source>
</evidence>
<name>A0A9P7KFI3_9AGAR</name>
<keyword evidence="9" id="KW-0472">Membrane</keyword>
<feature type="domain" description="CASP C-terminal" evidence="12">
    <location>
        <begin position="428"/>
        <end position="621"/>
    </location>
</feature>
<dbReference type="GO" id="GO:0000139">
    <property type="term" value="C:Golgi membrane"/>
    <property type="evidence" value="ECO:0007669"/>
    <property type="project" value="UniProtKB-SubCell"/>
</dbReference>
<evidence type="ECO:0000256" key="1">
    <source>
        <dbReference type="ARBA" id="ARBA00004409"/>
    </source>
</evidence>
<proteinExistence type="inferred from homology"/>
<organism evidence="14 15">
    <name type="scientific">Asterophora parasitica</name>
    <dbReference type="NCBI Taxonomy" id="117018"/>
    <lineage>
        <taxon>Eukaryota</taxon>
        <taxon>Fungi</taxon>
        <taxon>Dikarya</taxon>
        <taxon>Basidiomycota</taxon>
        <taxon>Agaricomycotina</taxon>
        <taxon>Agaricomycetes</taxon>
        <taxon>Agaricomycetidae</taxon>
        <taxon>Agaricales</taxon>
        <taxon>Tricholomatineae</taxon>
        <taxon>Lyophyllaceae</taxon>
        <taxon>Asterophora</taxon>
    </lineage>
</organism>
<comment type="similarity">
    <text evidence="2">Belongs to the CASP family.</text>
</comment>
<keyword evidence="7" id="KW-0333">Golgi apparatus</keyword>
<evidence type="ECO:0000313" key="15">
    <source>
        <dbReference type="Proteomes" id="UP000775547"/>
    </source>
</evidence>
<evidence type="ECO:0000256" key="5">
    <source>
        <dbReference type="ARBA" id="ARBA00022692"/>
    </source>
</evidence>
<feature type="coiled-coil region" evidence="10">
    <location>
        <begin position="242"/>
        <end position="345"/>
    </location>
</feature>
<evidence type="ECO:0000256" key="8">
    <source>
        <dbReference type="ARBA" id="ARBA00023054"/>
    </source>
</evidence>
<dbReference type="Pfam" id="PF25398">
    <property type="entry name" value="CUX1_N"/>
    <property type="match status" value="1"/>
</dbReference>
<dbReference type="Proteomes" id="UP000775547">
    <property type="component" value="Unassembled WGS sequence"/>
</dbReference>
<evidence type="ECO:0000256" key="6">
    <source>
        <dbReference type="ARBA" id="ARBA00022989"/>
    </source>
</evidence>
<keyword evidence="6" id="KW-1133">Transmembrane helix</keyword>
<dbReference type="GO" id="GO:0006891">
    <property type="term" value="P:intra-Golgi vesicle-mediated transport"/>
    <property type="evidence" value="ECO:0007669"/>
    <property type="project" value="InterPro"/>
</dbReference>
<evidence type="ECO:0000259" key="13">
    <source>
        <dbReference type="Pfam" id="PF25398"/>
    </source>
</evidence>
<comment type="caution">
    <text evidence="14">The sequence shown here is derived from an EMBL/GenBank/DDBJ whole genome shotgun (WGS) entry which is preliminary data.</text>
</comment>
<comment type="subcellular location">
    <subcellularLocation>
        <location evidence="1">Golgi apparatus membrane</location>
        <topology evidence="1">Single-pass type IV membrane protein</topology>
    </subcellularLocation>
</comment>
<dbReference type="Pfam" id="PF08172">
    <property type="entry name" value="CASP_C"/>
    <property type="match status" value="2"/>
</dbReference>
<feature type="region of interest" description="Disordered" evidence="11">
    <location>
        <begin position="459"/>
        <end position="478"/>
    </location>
</feature>
<dbReference type="OrthoDB" id="10257567at2759"/>
<feature type="region of interest" description="Disordered" evidence="11">
    <location>
        <begin position="574"/>
        <end position="600"/>
    </location>
</feature>
<dbReference type="PANTHER" id="PTHR14043:SF2">
    <property type="entry name" value="HOMEOBOX PROTEIN CUT"/>
    <property type="match status" value="1"/>
</dbReference>
<keyword evidence="4" id="KW-0813">Transport</keyword>
<evidence type="ECO:0000256" key="11">
    <source>
        <dbReference type="SAM" id="MobiDB-lite"/>
    </source>
</evidence>
<evidence type="ECO:0000256" key="2">
    <source>
        <dbReference type="ARBA" id="ARBA00006415"/>
    </source>
</evidence>
<sequence length="707" mass="80005">MSSIEQNFSGALTTWRDINLAELQKTLDTQGIELVDNQKESVAFVEFKKLPEGEKPNAFKGLLKAYQTEIDNLTKRSKASENAFLNVYKVLAEAPDPYPFLEAAVDQTVKVAEALEVEAELRRLREENVELRKRVSDFSVVENAKRKSDIRVEQLEQKMEEMILEKVLQKENELNATYDEKLRNYEEREQDLQRQVSLTKNQLRDLRMSNDSNQAKLINHSQRQDQEVVAKLAEVDMIVADLDRANSRVATVERRNEILRAEIESMRSGSDTSDRQVANESLELQVSALEGESERMSRALEAQKVLTSEVEATAAKKTDELSKEIQKKVSEVEQLKQKMKQYSNYDEIKRELEIMKYVEFAGLDEDADDDVGEASALELQLPNPNAEKANAQEGNSLEVLLATKNKRILEELTKFRILHGELEESLQAAEDQLKGMGSELDKQKTLNEKLENDLLSMNKHRPNGDVTPSDSGLDVLAGFELGSPSSGKLKPSDSSGTRGGAIPFTSSADTSILPIVTSQRDRFRARNAELEDELRKQFQIISELRTEIKSLQSDNLKLYEKVRYMQSYREEAGARPVTSQLDPLPVPSGSGSGYGRGDDGMSKYQTRYEEAMNPFEAFRGRVSRGLLRVCMCRCLRWDAEQEATRAYANLNPVERGVLALTRSILGNRRARTFFIIYALALHILVLYSTYECSGTSGTQLLQQPRPF</sequence>
<keyword evidence="15" id="KW-1185">Reference proteome</keyword>
<dbReference type="AlphaFoldDB" id="A0A9P7KFI3"/>
<evidence type="ECO:0000259" key="12">
    <source>
        <dbReference type="Pfam" id="PF08172"/>
    </source>
</evidence>
<evidence type="ECO:0000256" key="3">
    <source>
        <dbReference type="ARBA" id="ARBA00018691"/>
    </source>
</evidence>
<dbReference type="EMBL" id="JABCKV010000002">
    <property type="protein sequence ID" value="KAG5648583.1"/>
    <property type="molecule type" value="Genomic_DNA"/>
</dbReference>
<feature type="coiled-coil region" evidence="10">
    <location>
        <begin position="527"/>
        <end position="561"/>
    </location>
</feature>
<feature type="domain" description="Cux N-terminal" evidence="13">
    <location>
        <begin position="5"/>
        <end position="108"/>
    </location>
</feature>
<evidence type="ECO:0000256" key="9">
    <source>
        <dbReference type="ARBA" id="ARBA00023136"/>
    </source>
</evidence>
<gene>
    <name evidence="14" type="ORF">DXG03_003194</name>
</gene>